<protein>
    <submittedName>
        <fullName evidence="4">TetR family transcriptional regulator</fullName>
    </submittedName>
</protein>
<keyword evidence="1 2" id="KW-0238">DNA-binding</keyword>
<dbReference type="EMBL" id="CP047591">
    <property type="protein sequence ID" value="QHI73435.1"/>
    <property type="molecule type" value="Genomic_DNA"/>
</dbReference>
<dbReference type="InterPro" id="IPR050624">
    <property type="entry name" value="HTH-type_Tx_Regulator"/>
</dbReference>
<feature type="domain" description="HTH tetR-type" evidence="3">
    <location>
        <begin position="14"/>
        <end position="74"/>
    </location>
</feature>
<dbReference type="Gene3D" id="1.10.10.60">
    <property type="entry name" value="Homeodomain-like"/>
    <property type="match status" value="1"/>
</dbReference>
<sequence>MEELRNHKIFTMEDIKRNTLITVAISKFAKNGYKKTTTDEIILEADISKGLLFHYFGTKKDLYVFLFKYSINTVMQEYYTQIDLQERDILKRLRNSFLLKFQLTNKYPAIFDFIASAFFERDPVVVHEISEYTKLLYFDVQNEILKNIDLSLFKKNVNTEKALNIILFTLRGYSDSQTSPNKRIEDYNKEISRYSKEIDVYISMLRTAFYKEDR</sequence>
<dbReference type="RefSeq" id="WP_162363200.1">
    <property type="nucleotide sequence ID" value="NZ_CP047591.1"/>
</dbReference>
<dbReference type="PRINTS" id="PR00455">
    <property type="entry name" value="HTHTETR"/>
</dbReference>
<evidence type="ECO:0000313" key="5">
    <source>
        <dbReference type="Proteomes" id="UP000463883"/>
    </source>
</evidence>
<dbReference type="Pfam" id="PF00440">
    <property type="entry name" value="TetR_N"/>
    <property type="match status" value="1"/>
</dbReference>
<reference evidence="4 5" key="1">
    <citation type="submission" date="2020-01" db="EMBL/GenBank/DDBJ databases">
        <title>Genomic analysis of Aminipila sp. CBA3637.</title>
        <authorList>
            <person name="Kim Y.B."/>
            <person name="Roh S.W."/>
        </authorList>
    </citation>
    <scope>NUCLEOTIDE SEQUENCE [LARGE SCALE GENOMIC DNA]</scope>
    <source>
        <strain evidence="4 5">CBA3637</strain>
    </source>
</reference>
<accession>A0A6P1MR10</accession>
<name>A0A6P1MR10_9FIRM</name>
<dbReference type="PROSITE" id="PS01081">
    <property type="entry name" value="HTH_TETR_1"/>
    <property type="match status" value="1"/>
</dbReference>
<evidence type="ECO:0000256" key="2">
    <source>
        <dbReference type="PROSITE-ProRule" id="PRU00335"/>
    </source>
</evidence>
<organism evidence="4 5">
    <name type="scientific">Aminipila terrae</name>
    <dbReference type="NCBI Taxonomy" id="2697030"/>
    <lineage>
        <taxon>Bacteria</taxon>
        <taxon>Bacillati</taxon>
        <taxon>Bacillota</taxon>
        <taxon>Clostridia</taxon>
        <taxon>Peptostreptococcales</taxon>
        <taxon>Anaerovoracaceae</taxon>
        <taxon>Aminipila</taxon>
    </lineage>
</organism>
<dbReference type="InterPro" id="IPR001647">
    <property type="entry name" value="HTH_TetR"/>
</dbReference>
<dbReference type="Proteomes" id="UP000463883">
    <property type="component" value="Chromosome"/>
</dbReference>
<evidence type="ECO:0000313" key="4">
    <source>
        <dbReference type="EMBL" id="QHI73435.1"/>
    </source>
</evidence>
<dbReference type="InterPro" id="IPR009057">
    <property type="entry name" value="Homeodomain-like_sf"/>
</dbReference>
<feature type="DNA-binding region" description="H-T-H motif" evidence="2">
    <location>
        <begin position="37"/>
        <end position="56"/>
    </location>
</feature>
<evidence type="ECO:0000256" key="1">
    <source>
        <dbReference type="ARBA" id="ARBA00023125"/>
    </source>
</evidence>
<dbReference type="SUPFAM" id="SSF46689">
    <property type="entry name" value="Homeodomain-like"/>
    <property type="match status" value="1"/>
</dbReference>
<dbReference type="GO" id="GO:0003677">
    <property type="term" value="F:DNA binding"/>
    <property type="evidence" value="ECO:0007669"/>
    <property type="project" value="UniProtKB-UniRule"/>
</dbReference>
<dbReference type="PANTHER" id="PTHR43479:SF11">
    <property type="entry name" value="ACREF_ENVCD OPERON REPRESSOR-RELATED"/>
    <property type="match status" value="1"/>
</dbReference>
<dbReference type="InterPro" id="IPR036271">
    <property type="entry name" value="Tet_transcr_reg_TetR-rel_C_sf"/>
</dbReference>
<keyword evidence="5" id="KW-1185">Reference proteome</keyword>
<proteinExistence type="predicted"/>
<gene>
    <name evidence="4" type="ORF">Ami3637_14575</name>
</gene>
<dbReference type="Gene3D" id="1.10.357.10">
    <property type="entry name" value="Tetracycline Repressor, domain 2"/>
    <property type="match status" value="1"/>
</dbReference>
<dbReference type="PROSITE" id="PS50977">
    <property type="entry name" value="HTH_TETR_2"/>
    <property type="match status" value="1"/>
</dbReference>
<dbReference type="InterPro" id="IPR023772">
    <property type="entry name" value="DNA-bd_HTH_TetR-type_CS"/>
</dbReference>
<dbReference type="SUPFAM" id="SSF48498">
    <property type="entry name" value="Tetracyclin repressor-like, C-terminal domain"/>
    <property type="match status" value="1"/>
</dbReference>
<dbReference type="KEGG" id="amic:Ami3637_14575"/>
<evidence type="ECO:0000259" key="3">
    <source>
        <dbReference type="PROSITE" id="PS50977"/>
    </source>
</evidence>
<dbReference type="AlphaFoldDB" id="A0A6P1MR10"/>
<dbReference type="PANTHER" id="PTHR43479">
    <property type="entry name" value="ACREF/ENVCD OPERON REPRESSOR-RELATED"/>
    <property type="match status" value="1"/>
</dbReference>